<gene>
    <name evidence="1" type="ORF">COU20_01260</name>
</gene>
<comment type="caution">
    <text evidence="1">The sequence shown here is derived from an EMBL/GenBank/DDBJ whole genome shotgun (WGS) entry which is preliminary data.</text>
</comment>
<name>A0A2H0U8B1_9BACT</name>
<proteinExistence type="predicted"/>
<dbReference type="EMBL" id="PFBM01000009">
    <property type="protein sequence ID" value="PIR82653.1"/>
    <property type="molecule type" value="Genomic_DNA"/>
</dbReference>
<accession>A0A2H0U8B1</accession>
<dbReference type="PANTHER" id="PTHR36507">
    <property type="entry name" value="BLL1555 PROTEIN"/>
    <property type="match status" value="1"/>
</dbReference>
<reference evidence="2" key="1">
    <citation type="submission" date="2017-09" db="EMBL/GenBank/DDBJ databases">
        <title>Depth-based differentiation of microbial function through sediment-hosted aquifers and enrichment of novel symbionts in the deep terrestrial subsurface.</title>
        <authorList>
            <person name="Probst A.J."/>
            <person name="Ladd B."/>
            <person name="Jarett J.K."/>
            <person name="Geller-Mcgrath D.E."/>
            <person name="Sieber C.M.K."/>
            <person name="Emerson J.B."/>
            <person name="Anantharaman K."/>
            <person name="Thomas B.C."/>
            <person name="Malmstrom R."/>
            <person name="Stieglmeier M."/>
            <person name="Klingl A."/>
            <person name="Woyke T."/>
            <person name="Ryan C.M."/>
            <person name="Banfield J.F."/>
        </authorList>
    </citation>
    <scope>NUCLEOTIDE SEQUENCE [LARGE SCALE GENOMIC DNA]</scope>
</reference>
<dbReference type="InterPro" id="IPR052721">
    <property type="entry name" value="ET_Amicyanin"/>
</dbReference>
<evidence type="ECO:0000313" key="2">
    <source>
        <dbReference type="Proteomes" id="UP000231379"/>
    </source>
</evidence>
<dbReference type="InterPro" id="IPR008972">
    <property type="entry name" value="Cupredoxin"/>
</dbReference>
<evidence type="ECO:0008006" key="3">
    <source>
        <dbReference type="Google" id="ProtNLM"/>
    </source>
</evidence>
<dbReference type="SUPFAM" id="SSF49503">
    <property type="entry name" value="Cupredoxins"/>
    <property type="match status" value="1"/>
</dbReference>
<dbReference type="PANTHER" id="PTHR36507:SF1">
    <property type="entry name" value="BLL1555 PROTEIN"/>
    <property type="match status" value="1"/>
</dbReference>
<organism evidence="1 2">
    <name type="scientific">Candidatus Kaiserbacteria bacterium CG10_big_fil_rev_8_21_14_0_10_59_10</name>
    <dbReference type="NCBI Taxonomy" id="1974612"/>
    <lineage>
        <taxon>Bacteria</taxon>
        <taxon>Candidatus Kaiseribacteriota</taxon>
    </lineage>
</organism>
<evidence type="ECO:0000313" key="1">
    <source>
        <dbReference type="EMBL" id="PIR82653.1"/>
    </source>
</evidence>
<sequence length="165" mass="18196">MQKIVLLLVAVAVILGAGYVLWMMPTEDSAAVDPFAFDILENESESVPGDIDEGPVVDPEFHELVTYTASGYSPREVTIRRGQTVRWVNNSNEETWPASAMHPTHTVYPGSDIQKCGTGEQGGIFDACRGLSPGEFWEFTFDEVGSWGYHDHLHASHTGRIIVTE</sequence>
<dbReference type="AlphaFoldDB" id="A0A2H0U8B1"/>
<protein>
    <recommendedName>
        <fullName evidence="3">Plastocyanin-like domain-containing protein</fullName>
    </recommendedName>
</protein>
<dbReference type="Proteomes" id="UP000231379">
    <property type="component" value="Unassembled WGS sequence"/>
</dbReference>
<dbReference type="Gene3D" id="2.60.40.420">
    <property type="entry name" value="Cupredoxins - blue copper proteins"/>
    <property type="match status" value="1"/>
</dbReference>